<keyword evidence="5" id="KW-0670">Pyruvate</keyword>
<protein>
    <submittedName>
        <fullName evidence="5">Thiosulfate/3-mercaptopyruvate sulfurtransferase</fullName>
        <ecNumber evidence="5">2.8.1.1</ecNumber>
        <ecNumber evidence="5">2.8.1.2</ecNumber>
    </submittedName>
</protein>
<keyword evidence="2" id="KW-0677">Repeat</keyword>
<feature type="domain" description="Rhodanese" evidence="4">
    <location>
        <begin position="158"/>
        <end position="269"/>
    </location>
</feature>
<dbReference type="InterPro" id="IPR001763">
    <property type="entry name" value="Rhodanese-like_dom"/>
</dbReference>
<dbReference type="PANTHER" id="PTHR11364:SF27">
    <property type="entry name" value="SULFURTRANSFERASE"/>
    <property type="match status" value="1"/>
</dbReference>
<sequence>MNALITADELAALEHVTLLDVRSRLGGPPGVQFYREGHLPGARYCDLEQDLSSAAGPAGRHPLPDTAAFQESMRRLGVSRGRPVVAYDDAGSTIAARIWWTLRYFGFDDVRVLDGGLQAWADSGRPVTKEEPGPAEPGDFVASPGHLPILDADEAAALARRGVLLDARAGERYRGEVEPIDPRAGHVPGAVSAPTTENLTPRGTFLPAAELRARFEALGVADGVETGAYCGSGVTAAHELLALHLAGLPGALYVGSWSNWSADPGRPVETG</sequence>
<feature type="domain" description="Rhodanese" evidence="4">
    <location>
        <begin position="12"/>
        <end position="129"/>
    </location>
</feature>
<keyword evidence="1 5" id="KW-0808">Transferase</keyword>
<gene>
    <name evidence="5" type="ORF">HNR30_008076</name>
</gene>
<dbReference type="Proteomes" id="UP000530928">
    <property type="component" value="Unassembled WGS sequence"/>
</dbReference>
<dbReference type="EC" id="2.8.1.1" evidence="5"/>
<dbReference type="CDD" id="cd01448">
    <property type="entry name" value="TST_Repeat_1"/>
    <property type="match status" value="1"/>
</dbReference>
<dbReference type="GO" id="GO:0016784">
    <property type="term" value="F:3-mercaptopyruvate sulfurtransferase activity"/>
    <property type="evidence" value="ECO:0007669"/>
    <property type="project" value="UniProtKB-EC"/>
</dbReference>
<dbReference type="Gene3D" id="3.40.250.10">
    <property type="entry name" value="Rhodanese-like domain"/>
    <property type="match status" value="2"/>
</dbReference>
<evidence type="ECO:0000259" key="4">
    <source>
        <dbReference type="PROSITE" id="PS50206"/>
    </source>
</evidence>
<keyword evidence="6" id="KW-1185">Reference proteome</keyword>
<dbReference type="InterPro" id="IPR036873">
    <property type="entry name" value="Rhodanese-like_dom_sf"/>
</dbReference>
<dbReference type="PANTHER" id="PTHR11364">
    <property type="entry name" value="THIOSULFATE SULFERTANSFERASE"/>
    <property type="match status" value="1"/>
</dbReference>
<dbReference type="InterPro" id="IPR045078">
    <property type="entry name" value="TST/MPST-like"/>
</dbReference>
<dbReference type="PROSITE" id="PS50206">
    <property type="entry name" value="RHODANESE_3"/>
    <property type="match status" value="2"/>
</dbReference>
<organism evidence="5 6">
    <name type="scientific">Nonomuraea soli</name>
    <dbReference type="NCBI Taxonomy" id="1032476"/>
    <lineage>
        <taxon>Bacteria</taxon>
        <taxon>Bacillati</taxon>
        <taxon>Actinomycetota</taxon>
        <taxon>Actinomycetes</taxon>
        <taxon>Streptosporangiales</taxon>
        <taxon>Streptosporangiaceae</taxon>
        <taxon>Nonomuraea</taxon>
    </lineage>
</organism>
<evidence type="ECO:0000313" key="5">
    <source>
        <dbReference type="EMBL" id="MBA2896685.1"/>
    </source>
</evidence>
<dbReference type="AlphaFoldDB" id="A0A7W0CSW5"/>
<feature type="region of interest" description="Disordered" evidence="3">
    <location>
        <begin position="179"/>
        <end position="199"/>
    </location>
</feature>
<dbReference type="RefSeq" id="WP_181615400.1">
    <property type="nucleotide sequence ID" value="NZ_BAABAM010000008.1"/>
</dbReference>
<dbReference type="SUPFAM" id="SSF52821">
    <property type="entry name" value="Rhodanese/Cell cycle control phosphatase"/>
    <property type="match status" value="2"/>
</dbReference>
<evidence type="ECO:0000256" key="3">
    <source>
        <dbReference type="SAM" id="MobiDB-lite"/>
    </source>
</evidence>
<reference evidence="5 6" key="1">
    <citation type="submission" date="2020-07" db="EMBL/GenBank/DDBJ databases">
        <title>Genomic Encyclopedia of Type Strains, Phase IV (KMG-IV): sequencing the most valuable type-strain genomes for metagenomic binning, comparative biology and taxonomic classification.</title>
        <authorList>
            <person name="Goeker M."/>
        </authorList>
    </citation>
    <scope>NUCLEOTIDE SEQUENCE [LARGE SCALE GENOMIC DNA]</scope>
    <source>
        <strain evidence="5 6">DSM 45533</strain>
    </source>
</reference>
<name>A0A7W0CSW5_9ACTN</name>
<dbReference type="SMART" id="SM00450">
    <property type="entry name" value="RHOD"/>
    <property type="match status" value="2"/>
</dbReference>
<comment type="caution">
    <text evidence="5">The sequence shown here is derived from an EMBL/GenBank/DDBJ whole genome shotgun (WGS) entry which is preliminary data.</text>
</comment>
<proteinExistence type="predicted"/>
<evidence type="ECO:0000313" key="6">
    <source>
        <dbReference type="Proteomes" id="UP000530928"/>
    </source>
</evidence>
<accession>A0A7W0CSW5</accession>
<dbReference type="Pfam" id="PF00581">
    <property type="entry name" value="Rhodanese"/>
    <property type="match status" value="2"/>
</dbReference>
<evidence type="ECO:0000256" key="2">
    <source>
        <dbReference type="ARBA" id="ARBA00022737"/>
    </source>
</evidence>
<evidence type="ECO:0000256" key="1">
    <source>
        <dbReference type="ARBA" id="ARBA00022679"/>
    </source>
</evidence>
<dbReference type="EC" id="2.8.1.2" evidence="5"/>
<dbReference type="GO" id="GO:0004792">
    <property type="term" value="F:thiosulfate-cyanide sulfurtransferase activity"/>
    <property type="evidence" value="ECO:0007669"/>
    <property type="project" value="UniProtKB-EC"/>
</dbReference>
<dbReference type="CDD" id="cd01449">
    <property type="entry name" value="TST_Repeat_2"/>
    <property type="match status" value="1"/>
</dbReference>
<dbReference type="EMBL" id="JACDUR010000009">
    <property type="protein sequence ID" value="MBA2896685.1"/>
    <property type="molecule type" value="Genomic_DNA"/>
</dbReference>